<keyword evidence="3" id="KW-1185">Reference proteome</keyword>
<sequence length="81" mass="8615">MTKRRIALGAAMLLTLGTAVASTFLYGHEQAAMVEQQQITLPSDTLTSEQGSSVSTVTPEQIAMWKVTAASTDYEGLKAPI</sequence>
<evidence type="ECO:0000256" key="1">
    <source>
        <dbReference type="SAM" id="SignalP"/>
    </source>
</evidence>
<dbReference type="RefSeq" id="WP_161813223.1">
    <property type="nucleotide sequence ID" value="NZ_BLJN01000003.1"/>
</dbReference>
<feature type="signal peptide" evidence="1">
    <location>
        <begin position="1"/>
        <end position="21"/>
    </location>
</feature>
<protein>
    <submittedName>
        <fullName evidence="2">Uncharacterized protein</fullName>
    </submittedName>
</protein>
<comment type="caution">
    <text evidence="2">The sequence shown here is derived from an EMBL/GenBank/DDBJ whole genome shotgun (WGS) entry which is preliminary data.</text>
</comment>
<name>A0A829YEC4_9GAMM</name>
<dbReference type="EMBL" id="BLJN01000003">
    <property type="protein sequence ID" value="GFE81599.1"/>
    <property type="molecule type" value="Genomic_DNA"/>
</dbReference>
<dbReference type="AlphaFoldDB" id="A0A829YEC4"/>
<evidence type="ECO:0000313" key="2">
    <source>
        <dbReference type="EMBL" id="GFE81599.1"/>
    </source>
</evidence>
<organism evidence="2 3">
    <name type="scientific">Steroidobacter agaridevorans</name>
    <dbReference type="NCBI Taxonomy" id="2695856"/>
    <lineage>
        <taxon>Bacteria</taxon>
        <taxon>Pseudomonadati</taxon>
        <taxon>Pseudomonadota</taxon>
        <taxon>Gammaproteobacteria</taxon>
        <taxon>Steroidobacterales</taxon>
        <taxon>Steroidobacteraceae</taxon>
        <taxon>Steroidobacter</taxon>
    </lineage>
</organism>
<accession>A0A829YEC4</accession>
<proteinExistence type="predicted"/>
<reference evidence="3" key="1">
    <citation type="submission" date="2020-01" db="EMBL/GenBank/DDBJ databases">
        <title>'Steroidobacter agaridevorans' sp. nov., agar-degrading bacteria isolated from rhizosphere soils.</title>
        <authorList>
            <person name="Ikenaga M."/>
            <person name="Kataoka M."/>
            <person name="Murouchi A."/>
            <person name="Katsuragi S."/>
            <person name="Sakai M."/>
        </authorList>
    </citation>
    <scope>NUCLEOTIDE SEQUENCE [LARGE SCALE GENOMIC DNA]</scope>
    <source>
        <strain evidence="3">YU21-B</strain>
    </source>
</reference>
<dbReference type="Proteomes" id="UP000445000">
    <property type="component" value="Unassembled WGS sequence"/>
</dbReference>
<feature type="chain" id="PRO_5032653304" evidence="1">
    <location>
        <begin position="22"/>
        <end position="81"/>
    </location>
</feature>
<keyword evidence="1" id="KW-0732">Signal</keyword>
<gene>
    <name evidence="2" type="ORF">GCM10011487_35990</name>
</gene>
<evidence type="ECO:0000313" key="3">
    <source>
        <dbReference type="Proteomes" id="UP000445000"/>
    </source>
</evidence>